<dbReference type="Pfam" id="PF13442">
    <property type="entry name" value="Cytochrome_CBB3"/>
    <property type="match status" value="1"/>
</dbReference>
<dbReference type="InterPro" id="IPR009056">
    <property type="entry name" value="Cyt_c-like_dom"/>
</dbReference>
<dbReference type="OrthoDB" id="9767994at2"/>
<dbReference type="InterPro" id="IPR036909">
    <property type="entry name" value="Cyt_c-like_dom_sf"/>
</dbReference>
<dbReference type="GO" id="GO:0009055">
    <property type="term" value="F:electron transfer activity"/>
    <property type="evidence" value="ECO:0007669"/>
    <property type="project" value="InterPro"/>
</dbReference>
<keyword evidence="3 4" id="KW-0408">Iron</keyword>
<dbReference type="InterPro" id="IPR008274">
    <property type="entry name" value="AldOxase/xan_DH_MoCoBD1"/>
</dbReference>
<evidence type="ECO:0000256" key="4">
    <source>
        <dbReference type="PROSITE-ProRule" id="PRU00433"/>
    </source>
</evidence>
<dbReference type="EMBL" id="QYBC01000018">
    <property type="protein sequence ID" value="RYB02729.1"/>
    <property type="molecule type" value="Genomic_DNA"/>
</dbReference>
<comment type="caution">
    <text evidence="6">The sequence shown here is derived from an EMBL/GenBank/DDBJ whole genome shotgun (WGS) entry which is preliminary data.</text>
</comment>
<protein>
    <submittedName>
        <fullName evidence="6">Aldehyde dehydrogenase</fullName>
    </submittedName>
</protein>
<keyword evidence="2 4" id="KW-0479">Metal-binding</keyword>
<dbReference type="PROSITE" id="PS51007">
    <property type="entry name" value="CYTC"/>
    <property type="match status" value="3"/>
</dbReference>
<feature type="domain" description="Cytochrome c" evidence="5">
    <location>
        <begin position="924"/>
        <end position="1032"/>
    </location>
</feature>
<dbReference type="SUPFAM" id="SSF46626">
    <property type="entry name" value="Cytochrome c"/>
    <property type="match status" value="3"/>
</dbReference>
<dbReference type="AlphaFoldDB" id="A0A4Q2R9V2"/>
<dbReference type="GO" id="GO:0020037">
    <property type="term" value="F:heme binding"/>
    <property type="evidence" value="ECO:0007669"/>
    <property type="project" value="InterPro"/>
</dbReference>
<dbReference type="InterPro" id="IPR036856">
    <property type="entry name" value="Ald_Oxase/Xan_DH_a/b_sf"/>
</dbReference>
<dbReference type="PANTHER" id="PTHR47495">
    <property type="entry name" value="ALDEHYDE DEHYDROGENASE"/>
    <property type="match status" value="1"/>
</dbReference>
<dbReference type="GO" id="GO:0046872">
    <property type="term" value="F:metal ion binding"/>
    <property type="evidence" value="ECO:0007669"/>
    <property type="project" value="UniProtKB-KW"/>
</dbReference>
<evidence type="ECO:0000256" key="1">
    <source>
        <dbReference type="ARBA" id="ARBA00022617"/>
    </source>
</evidence>
<feature type="domain" description="Cytochrome c" evidence="5">
    <location>
        <begin position="779"/>
        <end position="882"/>
    </location>
</feature>
<dbReference type="Pfam" id="PF00034">
    <property type="entry name" value="Cytochrom_C"/>
    <property type="match status" value="1"/>
</dbReference>
<dbReference type="PANTHER" id="PTHR47495:SF1">
    <property type="entry name" value="BLL3820 PROTEIN"/>
    <property type="match status" value="1"/>
</dbReference>
<feature type="domain" description="Cytochrome c" evidence="5">
    <location>
        <begin position="1056"/>
        <end position="1143"/>
    </location>
</feature>
<evidence type="ECO:0000256" key="3">
    <source>
        <dbReference type="ARBA" id="ARBA00023004"/>
    </source>
</evidence>
<dbReference type="InterPro" id="IPR052516">
    <property type="entry name" value="N-heterocyclic_Hydroxylase"/>
</dbReference>
<evidence type="ECO:0000313" key="6">
    <source>
        <dbReference type="EMBL" id="RYB02729.1"/>
    </source>
</evidence>
<dbReference type="SUPFAM" id="SSF56003">
    <property type="entry name" value="Molybdenum cofactor-binding domain"/>
    <property type="match status" value="2"/>
</dbReference>
<evidence type="ECO:0000256" key="2">
    <source>
        <dbReference type="ARBA" id="ARBA00022723"/>
    </source>
</evidence>
<dbReference type="Gene3D" id="3.90.1170.50">
    <property type="entry name" value="Aldehyde oxidase/xanthine dehydrogenase, a/b hammerhead"/>
    <property type="match status" value="1"/>
</dbReference>
<dbReference type="SUPFAM" id="SSF54665">
    <property type="entry name" value="CO dehydrogenase molybdoprotein N-domain-like"/>
    <property type="match status" value="1"/>
</dbReference>
<accession>A0A4Q2R9V2</accession>
<dbReference type="InterPro" id="IPR037165">
    <property type="entry name" value="AldOxase/xan_DH_Mopterin-bd_sf"/>
</dbReference>
<proteinExistence type="predicted"/>
<keyword evidence="7" id="KW-1185">Reference proteome</keyword>
<dbReference type="InterPro" id="IPR046867">
    <property type="entry name" value="AldOxase/xan_DH_MoCoBD2"/>
</dbReference>
<reference evidence="6 7" key="2">
    <citation type="submission" date="2019-02" db="EMBL/GenBank/DDBJ databases">
        <title>'Lichenibacterium ramalinii' gen. nov. sp. nov., 'Lichenibacterium minor' gen. nov. sp. nov.</title>
        <authorList>
            <person name="Pankratov T."/>
        </authorList>
    </citation>
    <scope>NUCLEOTIDE SEQUENCE [LARGE SCALE GENOMIC DNA]</scope>
    <source>
        <strain evidence="6 7">RmlP001</strain>
    </source>
</reference>
<organism evidence="6 7">
    <name type="scientific">Lichenibacterium ramalinae</name>
    <dbReference type="NCBI Taxonomy" id="2316527"/>
    <lineage>
        <taxon>Bacteria</taxon>
        <taxon>Pseudomonadati</taxon>
        <taxon>Pseudomonadota</taxon>
        <taxon>Alphaproteobacteria</taxon>
        <taxon>Hyphomicrobiales</taxon>
        <taxon>Lichenihabitantaceae</taxon>
        <taxon>Lichenibacterium</taxon>
    </lineage>
</organism>
<keyword evidence="1 4" id="KW-0349">Heme</keyword>
<dbReference type="Pfam" id="PF02738">
    <property type="entry name" value="MoCoBD_1"/>
    <property type="match status" value="1"/>
</dbReference>
<evidence type="ECO:0000313" key="7">
    <source>
        <dbReference type="Proteomes" id="UP000289411"/>
    </source>
</evidence>
<dbReference type="Proteomes" id="UP000289411">
    <property type="component" value="Unassembled WGS sequence"/>
</dbReference>
<sequence length="1178" mass="122805">MHEEPEAASPDPAGHGAELFLSVDAEGRVTAYNGHVDLGTGIGTALAQIVAEELDVALDAVTVVLGHTGRTPNQGATIASETVQVTAVPLRRAAAQARRHLVALAAAALDVPVADLAVEDGIVRRPGANAAVGYGELLRGRRIHLRLDEAGAVKPAAEHRLVGRSVPRRDIPAKATGAFTYVHDVRVEGMLHGRVVRPPYAGLDHGPFVGRSLVAVDESSVADVPGVVAVVVLGDFVGVVAEREEQAGRAAEALVTRWRGFAPGRDPGAGEAALRDNPSTPRVLLDRGDVAGGLAGAATPMRRTYTWPYQLHGSIGPSCSVADVRPDGITLWSGTQNPLMLRADIARLTGVAEDRIAIVRHEAAGCYGRNCADDVGADAVLLSRAVGRPVRVQLTREQEHLWEPKGTAQVMDVAGGLTAEGAPAAYDFETRYPSNGAPTLALLLTGIAEPVPQVFEMGDRTAVPPYDYADARVTVHDMPPIARASWIRGVSALPNSFAHESFIDELATAAGVDPVEYRLRHLSDARAVDLVRAVADRAGWQPHAVPQTLPADGDWLRGRGFAYAVYVHGKFPGTAAAWSAWVADVAVNRASGEVAVERIVVGQDSGLMINPAGVEHQIHGNVVQSTSRVLHEAVPFEGGLPAARDWGAYPILTFAQLPAIDVVTMDRPEEPPLGVGESASVPSAAAIANAIFDATGVRFREPPFTAERVRAALNPLPGPEAAGPAAAKPTARRRWRPRLAPALLAAGAATLGALAAACLPLRSAIPAVPRPDPAAFSAATIARGRLAAALGGCAVCHAGPSGTGLAGGRAIHTPFGTVFASNISPDAEAGIGAWSYPAFARAMQEGVSRDGRNLYPAHPYTSFARAPEAEIQALYAFLMAEPAEAQVPPPTRLAAPFGERRMMRLWNWLFLRGGPPAPDPARSAAWNRGRDLVEGLGHCSACHSPRNALGAERGGALHLAGGTVDGWDAPALAGLAAAPVPWTADALHAYLSTGHDPAHGVAAGPMAAVVRSLAALPDADRRAMAEYLAALQAPAAVAPESRAAALLAAAAAEPQGAPALGRQIYRGACAACHEADGPTLFGVRPALALNTSLHAARPDNLVRVVLEGLMDPAHPDLGTMPAFGRVYSDGQVAALLRYLRTRFAPDAPAWTDLDAAVARVRAALDAPRDPAIVEFPSD</sequence>
<dbReference type="Gene3D" id="3.30.365.10">
    <property type="entry name" value="Aldehyde oxidase/xanthine dehydrogenase, molybdopterin binding domain"/>
    <property type="match status" value="4"/>
</dbReference>
<dbReference type="GO" id="GO:0016491">
    <property type="term" value="F:oxidoreductase activity"/>
    <property type="evidence" value="ECO:0007669"/>
    <property type="project" value="InterPro"/>
</dbReference>
<dbReference type="Pfam" id="PF20256">
    <property type="entry name" value="MoCoBD_2"/>
    <property type="match status" value="2"/>
</dbReference>
<reference evidence="6 7" key="1">
    <citation type="submission" date="2018-09" db="EMBL/GenBank/DDBJ databases">
        <authorList>
            <person name="Grouzdev D.S."/>
            <person name="Krutkina M.S."/>
        </authorList>
    </citation>
    <scope>NUCLEOTIDE SEQUENCE [LARGE SCALE GENOMIC DNA]</scope>
    <source>
        <strain evidence="6 7">RmlP001</strain>
    </source>
</reference>
<evidence type="ECO:0000259" key="5">
    <source>
        <dbReference type="PROSITE" id="PS51007"/>
    </source>
</evidence>
<gene>
    <name evidence="6" type="ORF">D3272_19895</name>
</gene>
<dbReference type="Gene3D" id="1.10.760.10">
    <property type="entry name" value="Cytochrome c-like domain"/>
    <property type="match status" value="2"/>
</dbReference>
<name>A0A4Q2R9V2_9HYPH</name>
<dbReference type="InterPro" id="IPR000674">
    <property type="entry name" value="Ald_Oxase/Xan_DH_a/b"/>
</dbReference>
<dbReference type="SMART" id="SM01008">
    <property type="entry name" value="Ald_Xan_dh_C"/>
    <property type="match status" value="1"/>
</dbReference>